<feature type="compositionally biased region" description="Polar residues" evidence="3">
    <location>
        <begin position="600"/>
        <end position="609"/>
    </location>
</feature>
<dbReference type="GeneID" id="106752205"/>
<dbReference type="GO" id="GO:0030686">
    <property type="term" value="C:90S preribosome"/>
    <property type="evidence" value="ECO:0007669"/>
    <property type="project" value="TreeGrafter"/>
</dbReference>
<evidence type="ECO:0000256" key="1">
    <source>
        <dbReference type="ARBA" id="ARBA00007473"/>
    </source>
</evidence>
<dbReference type="Pfam" id="PF05178">
    <property type="entry name" value="Kri1"/>
    <property type="match status" value="1"/>
</dbReference>
<reference evidence="6" key="1">
    <citation type="submission" date="2025-08" db="UniProtKB">
        <authorList>
            <consortium name="RefSeq"/>
        </authorList>
    </citation>
    <scope>IDENTIFICATION</scope>
</reference>
<feature type="region of interest" description="Disordered" evidence="3">
    <location>
        <begin position="414"/>
        <end position="454"/>
    </location>
</feature>
<feature type="compositionally biased region" description="Basic and acidic residues" evidence="3">
    <location>
        <begin position="309"/>
        <end position="340"/>
    </location>
</feature>
<dbReference type="AlphaFoldDB" id="A0A6P3YDT8"/>
<dbReference type="GO" id="GO:0000447">
    <property type="term" value="P:endonucleolytic cleavage in ITS1 to separate SSU-rRNA from 5.8S rRNA and LSU-rRNA from tricistronic rRNA transcript (SSU-rRNA, 5.8S rRNA, LSU-rRNA)"/>
    <property type="evidence" value="ECO:0007669"/>
    <property type="project" value="TreeGrafter"/>
</dbReference>
<evidence type="ECO:0000259" key="4">
    <source>
        <dbReference type="Pfam" id="PF12936"/>
    </source>
</evidence>
<protein>
    <recommendedName>
        <fullName evidence="2">Protein KRI1 homolog</fullName>
    </recommendedName>
</protein>
<dbReference type="Proteomes" id="UP000515204">
    <property type="component" value="Unplaced"/>
</dbReference>
<feature type="compositionally biased region" description="Basic and acidic residues" evidence="3">
    <location>
        <begin position="681"/>
        <end position="695"/>
    </location>
</feature>
<keyword evidence="5" id="KW-1185">Reference proteome</keyword>
<feature type="compositionally biased region" description="Polar residues" evidence="3">
    <location>
        <begin position="622"/>
        <end position="634"/>
    </location>
</feature>
<dbReference type="InterPro" id="IPR024626">
    <property type="entry name" value="Kri1-like_C"/>
</dbReference>
<feature type="region of interest" description="Disordered" evidence="3">
    <location>
        <begin position="590"/>
        <end position="695"/>
    </location>
</feature>
<dbReference type="PANTHER" id="PTHR14490">
    <property type="entry name" value="ZINC FINGER, ZZ TYPE"/>
    <property type="match status" value="1"/>
</dbReference>
<dbReference type="RefSeq" id="XP_014489220.1">
    <property type="nucleotide sequence ID" value="XM_014633734.1"/>
</dbReference>
<dbReference type="Pfam" id="PF12936">
    <property type="entry name" value="Kri1_C"/>
    <property type="match status" value="1"/>
</dbReference>
<accession>A0A6P3YDT8</accession>
<evidence type="ECO:0000256" key="2">
    <source>
        <dbReference type="ARBA" id="ARBA00017294"/>
    </source>
</evidence>
<evidence type="ECO:0000313" key="6">
    <source>
        <dbReference type="RefSeq" id="XP_014489220.1"/>
    </source>
</evidence>
<evidence type="ECO:0000256" key="3">
    <source>
        <dbReference type="SAM" id="MobiDB-lite"/>
    </source>
</evidence>
<name>A0A6P3YDT8_DINQU</name>
<feature type="compositionally biased region" description="Basic and acidic residues" evidence="3">
    <location>
        <begin position="422"/>
        <end position="443"/>
    </location>
</feature>
<dbReference type="InterPro" id="IPR018034">
    <property type="entry name" value="Kri1"/>
</dbReference>
<proteinExistence type="inferred from homology"/>
<dbReference type="GO" id="GO:0005730">
    <property type="term" value="C:nucleolus"/>
    <property type="evidence" value="ECO:0007669"/>
    <property type="project" value="TreeGrafter"/>
</dbReference>
<feature type="domain" description="Kri1-like C-terminal" evidence="4">
    <location>
        <begin position="495"/>
        <end position="581"/>
    </location>
</feature>
<gene>
    <name evidence="6" type="primary">LOC106752205</name>
</gene>
<evidence type="ECO:0000313" key="5">
    <source>
        <dbReference type="Proteomes" id="UP000515204"/>
    </source>
</evidence>
<dbReference type="OrthoDB" id="10252032at2759"/>
<feature type="region of interest" description="Disordered" evidence="3">
    <location>
        <begin position="174"/>
        <end position="198"/>
    </location>
</feature>
<dbReference type="PANTHER" id="PTHR14490:SF5">
    <property type="entry name" value="PROTEIN KRI1 HOMOLOG"/>
    <property type="match status" value="1"/>
</dbReference>
<dbReference type="KEGG" id="dqu:106752205"/>
<feature type="compositionally biased region" description="Basic and acidic residues" evidence="3">
    <location>
        <begin position="654"/>
        <end position="669"/>
    </location>
</feature>
<sequence length="789" mass="93194">MSTLFNGDNSDSDGEIKINTDYAKNYDNWRQKEELNKLKTKYEEVITDDSGSSDDEDDENIEDPQFDREFYKTLACLKKKNPCIYDEGVKFFNNIDISGTAEYESENKRKDKLKKEKAVFLRDYERKIVMEGNGQFSSSEDEDNKQNAKIKIHTYIEEQQEMKDGFKHVLKEESDTDEDTGFLKVKQKTEDDKQKEEESYKKWLKGGNLEIDSQEQEELKPLRDFWTNPNLDENEKFLRDYILNNKYIDKESSDVELDYDQIAHDSDQNLSEDEKNIEKQEEFEHKYNFRFEEPDQEFIKRYPRTMENSMRRKDTRRSQKRAEVRQRKEQEKQQKKEELKQLKALKRKEIEEKIDKLKEITGNNDMHFDNVDFDADFDPNEHDRKMKELFDEEYYAGVEDDVKPEFPDIDEELGIESTWDDYDPKANEIDIDDASHGEPHCEDPEFNMDADYDGNQNLHSELVESTRKSKRKRRSKFATLIATEKPKFDPKQFPSYEEYFDQYYSLNYEDMIGDLPCRFKYRKVMPNDYGLSVEEILMADDKELNKWSSLKRALQHKSEHAEMQEVRVYKQKSSNEMLKRKILKSLYTESEKQEDGNANADEQTTTGDNIDSKKRRRKKTKNSNFNADSTNANTAEEGAAKASEDNTQNNARNIKNDADQDENTREKNVANKSNKWKRKEKLNVDSDSPRPKKVKVDNIKKGSSWVQMDNKIEKGNVETASVDKTALARKKRDRSNKRKLQFNKVKSGKCRLNSDSTDLMMSLNAERLKSYGINAKKFKNKLKYGKRKL</sequence>
<organism evidence="5 6">
    <name type="scientific">Dinoponera quadriceps</name>
    <name type="common">South American ant</name>
    <dbReference type="NCBI Taxonomy" id="609295"/>
    <lineage>
        <taxon>Eukaryota</taxon>
        <taxon>Metazoa</taxon>
        <taxon>Ecdysozoa</taxon>
        <taxon>Arthropoda</taxon>
        <taxon>Hexapoda</taxon>
        <taxon>Insecta</taxon>
        <taxon>Pterygota</taxon>
        <taxon>Neoptera</taxon>
        <taxon>Endopterygota</taxon>
        <taxon>Hymenoptera</taxon>
        <taxon>Apocrita</taxon>
        <taxon>Aculeata</taxon>
        <taxon>Formicoidea</taxon>
        <taxon>Formicidae</taxon>
        <taxon>Ponerinae</taxon>
        <taxon>Ponerini</taxon>
        <taxon>Dinoponera</taxon>
    </lineage>
</organism>
<comment type="similarity">
    <text evidence="1">Belongs to the KRI1 family.</text>
</comment>
<feature type="compositionally biased region" description="Basic and acidic residues" evidence="3">
    <location>
        <begin position="187"/>
        <end position="198"/>
    </location>
</feature>
<feature type="region of interest" description="Disordered" evidence="3">
    <location>
        <begin position="300"/>
        <end position="340"/>
    </location>
</feature>